<comment type="caution">
    <text evidence="14">The sequence shown here is derived from an EMBL/GenBank/DDBJ whole genome shotgun (WGS) entry which is preliminary data.</text>
</comment>
<evidence type="ECO:0000256" key="6">
    <source>
        <dbReference type="ARBA" id="ARBA00012402"/>
    </source>
</evidence>
<dbReference type="EC" id="1.3.3.15" evidence="6 12"/>
<keyword evidence="9 12" id="KW-0274">FAD</keyword>
<evidence type="ECO:0000256" key="10">
    <source>
        <dbReference type="ARBA" id="ARBA00023002"/>
    </source>
</evidence>
<comment type="cofactor">
    <cofactor evidence="2 12">
        <name>FAD</name>
        <dbReference type="ChEBI" id="CHEBI:57692"/>
    </cofactor>
</comment>
<dbReference type="RefSeq" id="WP_380137719.1">
    <property type="nucleotide sequence ID" value="NZ_JBHLUI010000008.1"/>
</dbReference>
<dbReference type="EMBL" id="JBHMDM010000007">
    <property type="protein sequence ID" value="MFB9377894.1"/>
    <property type="molecule type" value="Genomic_DNA"/>
</dbReference>
<proteinExistence type="inferred from homology"/>
<evidence type="ECO:0000256" key="11">
    <source>
        <dbReference type="ARBA" id="ARBA00023133"/>
    </source>
</evidence>
<feature type="domain" description="Amine oxidase" evidence="13">
    <location>
        <begin position="21"/>
        <end position="464"/>
    </location>
</feature>
<evidence type="ECO:0000256" key="4">
    <source>
        <dbReference type="ARBA" id="ARBA00004744"/>
    </source>
</evidence>
<dbReference type="Gene3D" id="3.90.660.20">
    <property type="entry name" value="Protoporphyrinogen oxidase, mitochondrial, domain 2"/>
    <property type="match status" value="1"/>
</dbReference>
<reference evidence="14 15" key="1">
    <citation type="submission" date="2024-09" db="EMBL/GenBank/DDBJ databases">
        <authorList>
            <person name="Sun Q."/>
            <person name="Mori K."/>
        </authorList>
    </citation>
    <scope>NUCLEOTIDE SEQUENCE [LARGE SCALE GENOMIC DNA]</scope>
    <source>
        <strain evidence="14 15">TISTR 1856</strain>
    </source>
</reference>
<evidence type="ECO:0000256" key="2">
    <source>
        <dbReference type="ARBA" id="ARBA00001974"/>
    </source>
</evidence>
<dbReference type="GO" id="GO:0004729">
    <property type="term" value="F:oxygen-dependent protoporphyrinogen oxidase activity"/>
    <property type="evidence" value="ECO:0007669"/>
    <property type="project" value="UniProtKB-EC"/>
</dbReference>
<dbReference type="InterPro" id="IPR002937">
    <property type="entry name" value="Amino_oxidase"/>
</dbReference>
<evidence type="ECO:0000256" key="9">
    <source>
        <dbReference type="ARBA" id="ARBA00022827"/>
    </source>
</evidence>
<keyword evidence="10 12" id="KW-0560">Oxidoreductase</keyword>
<comment type="pathway">
    <text evidence="4 12">Porphyrin-containing compound metabolism; protoheme biosynthesis.</text>
</comment>
<keyword evidence="11 12" id="KW-0350">Heme biosynthesis</keyword>
<evidence type="ECO:0000313" key="14">
    <source>
        <dbReference type="EMBL" id="MFB9377894.1"/>
    </source>
</evidence>
<dbReference type="NCBIfam" id="TIGR00562">
    <property type="entry name" value="proto_IX_ox"/>
    <property type="match status" value="1"/>
</dbReference>
<comment type="subcellular location">
    <subcellularLocation>
        <location evidence="12">Cytoplasm</location>
    </subcellularLocation>
</comment>
<dbReference type="PANTHER" id="PTHR42923">
    <property type="entry name" value="PROTOPORPHYRINOGEN OXIDASE"/>
    <property type="match status" value="1"/>
</dbReference>
<sequence length="481" mass="49421">MSPDGPGGAGRPRVVVVGGGVSGLTAALRLAERGVRVEVREAAAQPGGILRRAEVGGLVLDTGAESFLARRPEGVALAREVGLGDDVVHPRTTRARVLTPDGPRPLPGGTLMGVPGTGEAVRGVLGPAEVRRVEQEEELPAPAVSEDLSVAEYVAARVGPAVVDRLVEPLLGGVYAGHAARLSLQATVPALWTHARAGGSLLAAVRAAAGRTAPGATPAPVFGGIRGGVARLAEALAGALAARDVEVRTATPVRSLRRVEGGWVVDGDRVDGVLLAVPAPVAARLLTGAVPSAAQALAEVETASVVVVAFTVPAADLRGWEDASGLLVPPALGRAAGRRVKAVTLSSHKWGWVGEQAPDRRVLRVSLGRAGETDVPGWDDDRLRERALQDARALLGARLDPDDALVQRWPDALPQYAVGHLDRVQRVRAAAGAAGRIALAGSFADGVGVPACVATAARAVEELLPQLLRPDAPLDGREHLR</sequence>
<comment type="similarity">
    <text evidence="5 12">Belongs to the protoporphyrinogen/coproporphyrinogen oxidase family. Coproporphyrinogen III oxidase subfamily.</text>
</comment>
<dbReference type="Gene3D" id="3.50.50.60">
    <property type="entry name" value="FAD/NAD(P)-binding domain"/>
    <property type="match status" value="1"/>
</dbReference>
<dbReference type="Pfam" id="PF01593">
    <property type="entry name" value="Amino_oxidase"/>
    <property type="match status" value="1"/>
</dbReference>
<dbReference type="InterPro" id="IPR036188">
    <property type="entry name" value="FAD/NAD-bd_sf"/>
</dbReference>
<evidence type="ECO:0000256" key="1">
    <source>
        <dbReference type="ARBA" id="ARBA00001755"/>
    </source>
</evidence>
<dbReference type="PANTHER" id="PTHR42923:SF3">
    <property type="entry name" value="PROTOPORPHYRINOGEN OXIDASE"/>
    <property type="match status" value="1"/>
</dbReference>
<evidence type="ECO:0000256" key="5">
    <source>
        <dbReference type="ARBA" id="ARBA00008310"/>
    </source>
</evidence>
<comment type="catalytic activity">
    <reaction evidence="1">
        <text>coproporphyrinogen III + 3 O2 = coproporphyrin III + 3 H2O2</text>
        <dbReference type="Rhea" id="RHEA:43436"/>
        <dbReference type="ChEBI" id="CHEBI:15379"/>
        <dbReference type="ChEBI" id="CHEBI:16240"/>
        <dbReference type="ChEBI" id="CHEBI:57309"/>
        <dbReference type="ChEBI" id="CHEBI:131725"/>
        <dbReference type="EC" id="1.3.3.15"/>
    </reaction>
    <physiologicalReaction direction="left-to-right" evidence="1">
        <dbReference type="Rhea" id="RHEA:43437"/>
    </physiologicalReaction>
</comment>
<keyword evidence="8 12" id="KW-0285">Flavoprotein</keyword>
<protein>
    <recommendedName>
        <fullName evidence="7 12">Coproporphyrinogen III oxidase</fullName>
        <ecNumber evidence="6 12">1.3.3.15</ecNumber>
    </recommendedName>
</protein>
<name>A0ABV5LUZ5_9ACTN</name>
<organism evidence="14 15">
    <name type="scientific">Kineococcus gynurae</name>
    <dbReference type="NCBI Taxonomy" id="452979"/>
    <lineage>
        <taxon>Bacteria</taxon>
        <taxon>Bacillati</taxon>
        <taxon>Actinomycetota</taxon>
        <taxon>Actinomycetes</taxon>
        <taxon>Kineosporiales</taxon>
        <taxon>Kineosporiaceae</taxon>
        <taxon>Kineococcus</taxon>
    </lineage>
</organism>
<keyword evidence="12" id="KW-0963">Cytoplasm</keyword>
<dbReference type="Proteomes" id="UP001589748">
    <property type="component" value="Unassembled WGS sequence"/>
</dbReference>
<comment type="function">
    <text evidence="3 12">Involved in coproporphyrin-dependent heme b biosynthesis. Catalyzes the oxidation of coproporphyrinogen III to coproporphyrin III.</text>
</comment>
<accession>A0ABV5LUZ5</accession>
<gene>
    <name evidence="14" type="primary">hemG</name>
    <name evidence="14" type="ORF">ACFFVI_13060</name>
</gene>
<keyword evidence="15" id="KW-1185">Reference proteome</keyword>
<dbReference type="InterPro" id="IPR050464">
    <property type="entry name" value="Zeta_carotene_desat/Oxidored"/>
</dbReference>
<evidence type="ECO:0000256" key="8">
    <source>
        <dbReference type="ARBA" id="ARBA00022630"/>
    </source>
</evidence>
<evidence type="ECO:0000256" key="7">
    <source>
        <dbReference type="ARBA" id="ARBA00019046"/>
    </source>
</evidence>
<evidence type="ECO:0000259" key="13">
    <source>
        <dbReference type="Pfam" id="PF01593"/>
    </source>
</evidence>
<dbReference type="InterPro" id="IPR004572">
    <property type="entry name" value="Protoporphyrinogen_oxidase"/>
</dbReference>
<dbReference type="SUPFAM" id="SSF51905">
    <property type="entry name" value="FAD/NAD(P)-binding domain"/>
    <property type="match status" value="1"/>
</dbReference>
<dbReference type="Gene3D" id="1.10.3110.10">
    <property type="entry name" value="protoporphyrinogen ix oxidase, domain 3"/>
    <property type="match status" value="1"/>
</dbReference>
<evidence type="ECO:0000256" key="12">
    <source>
        <dbReference type="RuleBase" id="RU364052"/>
    </source>
</evidence>
<evidence type="ECO:0000256" key="3">
    <source>
        <dbReference type="ARBA" id="ARBA00002185"/>
    </source>
</evidence>
<dbReference type="SUPFAM" id="SSF54373">
    <property type="entry name" value="FAD-linked reductases, C-terminal domain"/>
    <property type="match status" value="1"/>
</dbReference>
<evidence type="ECO:0000313" key="15">
    <source>
        <dbReference type="Proteomes" id="UP001589748"/>
    </source>
</evidence>